<evidence type="ECO:0000256" key="1">
    <source>
        <dbReference type="SAM" id="Phobius"/>
    </source>
</evidence>
<protein>
    <recommendedName>
        <fullName evidence="2">LITAF domain-containing protein</fullName>
    </recommendedName>
</protein>
<keyword evidence="4" id="KW-1185">Reference proteome</keyword>
<dbReference type="InterPro" id="IPR006629">
    <property type="entry name" value="LITAF"/>
</dbReference>
<reference evidence="3" key="1">
    <citation type="submission" date="2023-07" db="EMBL/GenBank/DDBJ databases">
        <authorList>
            <consortium name="AG Swart"/>
            <person name="Singh M."/>
            <person name="Singh A."/>
            <person name="Seah K."/>
            <person name="Emmerich C."/>
        </authorList>
    </citation>
    <scope>NUCLEOTIDE SEQUENCE</scope>
    <source>
        <strain evidence="3">DP1</strain>
    </source>
</reference>
<comment type="caution">
    <text evidence="3">The sequence shown here is derived from an EMBL/GenBank/DDBJ whole genome shotgun (WGS) entry which is preliminary data.</text>
</comment>
<keyword evidence="1" id="KW-0812">Transmembrane</keyword>
<organism evidence="3 4">
    <name type="scientific">Euplotes crassus</name>
    <dbReference type="NCBI Taxonomy" id="5936"/>
    <lineage>
        <taxon>Eukaryota</taxon>
        <taxon>Sar</taxon>
        <taxon>Alveolata</taxon>
        <taxon>Ciliophora</taxon>
        <taxon>Intramacronucleata</taxon>
        <taxon>Spirotrichea</taxon>
        <taxon>Hypotrichia</taxon>
        <taxon>Euplotida</taxon>
        <taxon>Euplotidae</taxon>
        <taxon>Moneuplotes</taxon>
    </lineage>
</organism>
<evidence type="ECO:0000313" key="4">
    <source>
        <dbReference type="Proteomes" id="UP001295684"/>
    </source>
</evidence>
<evidence type="ECO:0000313" key="3">
    <source>
        <dbReference type="EMBL" id="CAI2384180.1"/>
    </source>
</evidence>
<feature type="domain" description="LITAF" evidence="2">
    <location>
        <begin position="34"/>
        <end position="118"/>
    </location>
</feature>
<dbReference type="Pfam" id="PF10601">
    <property type="entry name" value="zf-LITAF-like"/>
    <property type="match status" value="1"/>
</dbReference>
<dbReference type="EMBL" id="CAMPGE010026496">
    <property type="protein sequence ID" value="CAI2384180.1"/>
    <property type="molecule type" value="Genomic_DNA"/>
</dbReference>
<accession>A0AAD1Y3M1</accession>
<dbReference type="AlphaFoldDB" id="A0AAD1Y3M1"/>
<keyword evidence="1" id="KW-1133">Transmembrane helix</keyword>
<feature type="transmembrane region" description="Helical" evidence="1">
    <location>
        <begin position="78"/>
        <end position="98"/>
    </location>
</feature>
<name>A0AAD1Y3M1_EUPCR</name>
<keyword evidence="1" id="KW-0472">Membrane</keyword>
<dbReference type="Proteomes" id="UP001295684">
    <property type="component" value="Unassembled WGS sequence"/>
</dbReference>
<proteinExistence type="predicted"/>
<gene>
    <name evidence="3" type="ORF">ECRASSUSDP1_LOCUS25702</name>
</gene>
<sequence length="118" mass="13683">MVGRNSCTTVGNPVVGRTIAVNPELPVQKQERGARMIVITTHGDVNSILRDSPNCMHCHNCRNVSYKRTYYEISPLQWILYIILFFFFPMCCFLPCYFTSLYTKRQVCSVCNVDVREY</sequence>
<evidence type="ECO:0000259" key="2">
    <source>
        <dbReference type="PROSITE" id="PS51837"/>
    </source>
</evidence>
<dbReference type="PROSITE" id="PS51837">
    <property type="entry name" value="LITAF"/>
    <property type="match status" value="1"/>
</dbReference>